<dbReference type="CDD" id="cd12148">
    <property type="entry name" value="fungal_TF_MHR"/>
    <property type="match status" value="1"/>
</dbReference>
<keyword evidence="8" id="KW-1185">Reference proteome</keyword>
<organism evidence="7 8">
    <name type="scientific">Diaporthe australafricana</name>
    <dbReference type="NCBI Taxonomy" id="127596"/>
    <lineage>
        <taxon>Eukaryota</taxon>
        <taxon>Fungi</taxon>
        <taxon>Dikarya</taxon>
        <taxon>Ascomycota</taxon>
        <taxon>Pezizomycotina</taxon>
        <taxon>Sordariomycetes</taxon>
        <taxon>Sordariomycetidae</taxon>
        <taxon>Diaporthales</taxon>
        <taxon>Diaporthaceae</taxon>
        <taxon>Diaporthe</taxon>
    </lineage>
</organism>
<evidence type="ECO:0000313" key="7">
    <source>
        <dbReference type="EMBL" id="KAL1882322.1"/>
    </source>
</evidence>
<keyword evidence="4" id="KW-0804">Transcription</keyword>
<evidence type="ECO:0000256" key="3">
    <source>
        <dbReference type="ARBA" id="ARBA00023125"/>
    </source>
</evidence>
<evidence type="ECO:0000256" key="1">
    <source>
        <dbReference type="ARBA" id="ARBA00004123"/>
    </source>
</evidence>
<dbReference type="EMBL" id="JAWRVE010000004">
    <property type="protein sequence ID" value="KAL1882322.1"/>
    <property type="molecule type" value="Genomic_DNA"/>
</dbReference>
<proteinExistence type="predicted"/>
<dbReference type="PANTHER" id="PTHR46910:SF37">
    <property type="entry name" value="ZN(II)2CYS6 TRANSCRIPTION FACTOR (EUROFUNG)"/>
    <property type="match status" value="1"/>
</dbReference>
<evidence type="ECO:0000256" key="5">
    <source>
        <dbReference type="ARBA" id="ARBA00023242"/>
    </source>
</evidence>
<evidence type="ECO:0000313" key="8">
    <source>
        <dbReference type="Proteomes" id="UP001583177"/>
    </source>
</evidence>
<comment type="subcellular location">
    <subcellularLocation>
        <location evidence="1">Nucleus</location>
    </subcellularLocation>
</comment>
<keyword evidence="2" id="KW-0805">Transcription regulation</keyword>
<protein>
    <recommendedName>
        <fullName evidence="9">Transcription factor domain-containing protein</fullName>
    </recommendedName>
</protein>
<dbReference type="InterPro" id="IPR050987">
    <property type="entry name" value="AtrR-like"/>
</dbReference>
<gene>
    <name evidence="7" type="ORF">Daus18300_000808</name>
</gene>
<accession>A0ABR3Y366</accession>
<sequence>MHTCSPLPRTSTQDKLSSQTAASEKESSSTSFDSSMLAGTSHDAWVEASPGAIVLDCLSTLPAYKFPLRLPPLEEITSTIDRYFAHNKIIPLFEQASFMRLVFDWYKPHSTRSRVAWAAINIVLAMSHRTPHHCPTGADLNANGEISQYLWNAQSVLSELVVRAEDFMGLQDISLRTMTPSMQLDDDIDVDLPPADPIDGVGDMYSADGSAKLNYFRARVQLAQIQGKVYDLLFSTRARKIAAHERANRVVRLEKMLDQWRQGLPMALQADVIAKSPLRSNLDMLWMATLHCTHLVCLAKIHGVYSQDTEWLKYMSKYINMPARDHEDIPRKETPWLRQSMLPSSWMKCLSHGRACMQLFSQLPRWEYHIWLNCCAYFTGLVILLSRMFQSPSHDHIGIDKQLAAEAVLFYEQLMMLSSRETFHHLSNVVHSLYKRAVSEVERAAKVNSRANNQIAYATDSTEQIPTGDFSALNPNFPCTTLPGEADVI</sequence>
<feature type="region of interest" description="Disordered" evidence="6">
    <location>
        <begin position="1"/>
        <end position="34"/>
    </location>
</feature>
<reference evidence="7 8" key="1">
    <citation type="journal article" date="2024" name="IMA Fungus">
        <title>IMA Genome - F19 : A genome assembly and annotation guide to empower mycologists, including annotated draft genome sequences of Ceratocystis pirilliformis, Diaporthe australafricana, Fusarium ophioides, Paecilomyces lecythidis, and Sporothrix stenoceras.</title>
        <authorList>
            <person name="Aylward J."/>
            <person name="Wilson A.M."/>
            <person name="Visagie C.M."/>
            <person name="Spraker J."/>
            <person name="Barnes I."/>
            <person name="Buitendag C."/>
            <person name="Ceriani C."/>
            <person name="Del Mar Angel L."/>
            <person name="du Plessis D."/>
            <person name="Fuchs T."/>
            <person name="Gasser K."/>
            <person name="Kramer D."/>
            <person name="Li W."/>
            <person name="Munsamy K."/>
            <person name="Piso A."/>
            <person name="Price J.L."/>
            <person name="Sonnekus B."/>
            <person name="Thomas C."/>
            <person name="van der Nest A."/>
            <person name="van Dijk A."/>
            <person name="van Heerden A."/>
            <person name="van Vuuren N."/>
            <person name="Yilmaz N."/>
            <person name="Duong T.A."/>
            <person name="van der Merwe N.A."/>
            <person name="Wingfield M.J."/>
            <person name="Wingfield B.D."/>
        </authorList>
    </citation>
    <scope>NUCLEOTIDE SEQUENCE [LARGE SCALE GENOMIC DNA]</scope>
    <source>
        <strain evidence="7 8">CMW 18300</strain>
    </source>
</reference>
<evidence type="ECO:0000256" key="4">
    <source>
        <dbReference type="ARBA" id="ARBA00023163"/>
    </source>
</evidence>
<dbReference type="PANTHER" id="PTHR46910">
    <property type="entry name" value="TRANSCRIPTION FACTOR PDR1"/>
    <property type="match status" value="1"/>
</dbReference>
<keyword evidence="3" id="KW-0238">DNA-binding</keyword>
<keyword evidence="5" id="KW-0539">Nucleus</keyword>
<evidence type="ECO:0008006" key="9">
    <source>
        <dbReference type="Google" id="ProtNLM"/>
    </source>
</evidence>
<feature type="compositionally biased region" description="Low complexity" evidence="6">
    <location>
        <begin position="17"/>
        <end position="34"/>
    </location>
</feature>
<dbReference type="Proteomes" id="UP001583177">
    <property type="component" value="Unassembled WGS sequence"/>
</dbReference>
<evidence type="ECO:0000256" key="2">
    <source>
        <dbReference type="ARBA" id="ARBA00023015"/>
    </source>
</evidence>
<evidence type="ECO:0000256" key="6">
    <source>
        <dbReference type="SAM" id="MobiDB-lite"/>
    </source>
</evidence>
<comment type="caution">
    <text evidence="7">The sequence shown here is derived from an EMBL/GenBank/DDBJ whole genome shotgun (WGS) entry which is preliminary data.</text>
</comment>
<name>A0ABR3Y366_9PEZI</name>